<reference evidence="1" key="1">
    <citation type="submission" date="2021-06" db="EMBL/GenBank/DDBJ databases">
        <authorList>
            <person name="Kallberg Y."/>
            <person name="Tangrot J."/>
            <person name="Rosling A."/>
        </authorList>
    </citation>
    <scope>NUCLEOTIDE SEQUENCE</scope>
    <source>
        <strain evidence="1">28 12/20/2015</strain>
    </source>
</reference>
<feature type="non-terminal residue" evidence="1">
    <location>
        <position position="1"/>
    </location>
</feature>
<accession>A0ACA9REA4</accession>
<keyword evidence="2" id="KW-1185">Reference proteome</keyword>
<dbReference type="Proteomes" id="UP000789366">
    <property type="component" value="Unassembled WGS sequence"/>
</dbReference>
<evidence type="ECO:0000313" key="1">
    <source>
        <dbReference type="EMBL" id="CAG8789040.1"/>
    </source>
</evidence>
<gene>
    <name evidence="1" type="ORF">SPELUC_LOCUS17061</name>
</gene>
<comment type="caution">
    <text evidence="1">The sequence shown here is derived from an EMBL/GenBank/DDBJ whole genome shotgun (WGS) entry which is preliminary data.</text>
</comment>
<dbReference type="EMBL" id="CAJVPW010067269">
    <property type="protein sequence ID" value="CAG8789040.1"/>
    <property type="molecule type" value="Genomic_DNA"/>
</dbReference>
<evidence type="ECO:0000313" key="2">
    <source>
        <dbReference type="Proteomes" id="UP000789366"/>
    </source>
</evidence>
<protein>
    <submittedName>
        <fullName evidence="1">9710_t:CDS:1</fullName>
    </submittedName>
</protein>
<name>A0ACA9REA4_9GLOM</name>
<feature type="non-terminal residue" evidence="1">
    <location>
        <position position="139"/>
    </location>
</feature>
<proteinExistence type="predicted"/>
<organism evidence="1 2">
    <name type="scientific">Cetraspora pellucida</name>
    <dbReference type="NCBI Taxonomy" id="1433469"/>
    <lineage>
        <taxon>Eukaryota</taxon>
        <taxon>Fungi</taxon>
        <taxon>Fungi incertae sedis</taxon>
        <taxon>Mucoromycota</taxon>
        <taxon>Glomeromycotina</taxon>
        <taxon>Glomeromycetes</taxon>
        <taxon>Diversisporales</taxon>
        <taxon>Gigasporaceae</taxon>
        <taxon>Cetraspora</taxon>
    </lineage>
</organism>
<sequence length="139" mass="15969">FATNYELALMFIGIIFAGVAGSAVPATTIPFGKIVDYFTLYQQRSITYDEFSTKINFLSLVMVFFSICIFVSTYIYMATWIYTSERITRQIRERYLRAILRQNIAYFDKLSPGEVTTRITSDTHLIQQGIGEKAIIVMQ</sequence>